<dbReference type="Proteomes" id="UP000824082">
    <property type="component" value="Unassembled WGS sequence"/>
</dbReference>
<dbReference type="InterPro" id="IPR032327">
    <property type="entry name" value="DUF4854"/>
</dbReference>
<organism evidence="3 4">
    <name type="scientific">Candidatus Egerieicola faecale</name>
    <dbReference type="NCBI Taxonomy" id="2840774"/>
    <lineage>
        <taxon>Bacteria</taxon>
        <taxon>Bacillati</taxon>
        <taxon>Bacillota</taxon>
        <taxon>Clostridia</taxon>
        <taxon>Eubacteriales</taxon>
        <taxon>Oscillospiraceae</taxon>
        <taxon>Oscillospiraceae incertae sedis</taxon>
        <taxon>Candidatus Egerieicola</taxon>
    </lineage>
</organism>
<evidence type="ECO:0000256" key="2">
    <source>
        <dbReference type="SAM" id="SignalP"/>
    </source>
</evidence>
<evidence type="ECO:0000313" key="4">
    <source>
        <dbReference type="Proteomes" id="UP000824082"/>
    </source>
</evidence>
<feature type="signal peptide" evidence="2">
    <location>
        <begin position="1"/>
        <end position="24"/>
    </location>
</feature>
<sequence>MKRFKAILAAALAGCLLMAFTACTNGNNSTVDTNNASPQVNTSESADTNSQEESPASDVGEGSATEILKAFAEGEEGQSMISSMESASGGVCTGSLEVEGNTLVIICTYNMEIPEAGRETMVSALESALEAFDSVFQPAAEQLSQAAGEPIQFRVEYRDNQDEVLASRTFGAADQTEA</sequence>
<evidence type="ECO:0000313" key="3">
    <source>
        <dbReference type="EMBL" id="HIU42644.1"/>
    </source>
</evidence>
<protein>
    <submittedName>
        <fullName evidence="3">DUF4854 domain-containing protein</fullName>
    </submittedName>
</protein>
<gene>
    <name evidence="3" type="ORF">IAD19_08865</name>
</gene>
<reference evidence="3" key="2">
    <citation type="journal article" date="2021" name="PeerJ">
        <title>Extensive microbial diversity within the chicken gut microbiome revealed by metagenomics and culture.</title>
        <authorList>
            <person name="Gilroy R."/>
            <person name="Ravi A."/>
            <person name="Getino M."/>
            <person name="Pursley I."/>
            <person name="Horton D.L."/>
            <person name="Alikhan N.F."/>
            <person name="Baker D."/>
            <person name="Gharbi K."/>
            <person name="Hall N."/>
            <person name="Watson M."/>
            <person name="Adriaenssens E.M."/>
            <person name="Foster-Nyarko E."/>
            <person name="Jarju S."/>
            <person name="Secka A."/>
            <person name="Antonio M."/>
            <person name="Oren A."/>
            <person name="Chaudhuri R.R."/>
            <person name="La Ragione R."/>
            <person name="Hildebrand F."/>
            <person name="Pallen M.J."/>
        </authorList>
    </citation>
    <scope>NUCLEOTIDE SEQUENCE</scope>
    <source>
        <strain evidence="3">4509</strain>
    </source>
</reference>
<feature type="compositionally biased region" description="Polar residues" evidence="1">
    <location>
        <begin position="33"/>
        <end position="54"/>
    </location>
</feature>
<accession>A0A9D1IV82</accession>
<dbReference type="PROSITE" id="PS51257">
    <property type="entry name" value="PROKAR_LIPOPROTEIN"/>
    <property type="match status" value="1"/>
</dbReference>
<proteinExistence type="predicted"/>
<dbReference type="AlphaFoldDB" id="A0A9D1IV82"/>
<evidence type="ECO:0000256" key="1">
    <source>
        <dbReference type="SAM" id="MobiDB-lite"/>
    </source>
</evidence>
<comment type="caution">
    <text evidence="3">The sequence shown here is derived from an EMBL/GenBank/DDBJ whole genome shotgun (WGS) entry which is preliminary data.</text>
</comment>
<feature type="chain" id="PRO_5039446497" evidence="2">
    <location>
        <begin position="25"/>
        <end position="178"/>
    </location>
</feature>
<name>A0A9D1IV82_9FIRM</name>
<dbReference type="EMBL" id="DVMX01000167">
    <property type="protein sequence ID" value="HIU42644.1"/>
    <property type="molecule type" value="Genomic_DNA"/>
</dbReference>
<reference evidence="3" key="1">
    <citation type="submission" date="2020-10" db="EMBL/GenBank/DDBJ databases">
        <authorList>
            <person name="Gilroy R."/>
        </authorList>
    </citation>
    <scope>NUCLEOTIDE SEQUENCE</scope>
    <source>
        <strain evidence="3">4509</strain>
    </source>
</reference>
<dbReference type="Pfam" id="PF16146">
    <property type="entry name" value="DUF4854"/>
    <property type="match status" value="1"/>
</dbReference>
<keyword evidence="2" id="KW-0732">Signal</keyword>
<feature type="region of interest" description="Disordered" evidence="1">
    <location>
        <begin position="33"/>
        <end position="62"/>
    </location>
</feature>